<feature type="binding site" evidence="8">
    <location>
        <begin position="482"/>
        <end position="485"/>
    </location>
    <ligand>
        <name>GTP</name>
        <dbReference type="ChEBI" id="CHEBI:37565"/>
    </ligand>
</feature>
<dbReference type="PANTHER" id="PTHR43381:SF5">
    <property type="entry name" value="TR-TYPE G DOMAIN-CONTAINING PROTEIN"/>
    <property type="match status" value="1"/>
</dbReference>
<organism evidence="13 14">
    <name type="scientific">Treponema berlinense</name>
    <dbReference type="NCBI Taxonomy" id="225004"/>
    <lineage>
        <taxon>Bacteria</taxon>
        <taxon>Pseudomonadati</taxon>
        <taxon>Spirochaetota</taxon>
        <taxon>Spirochaetia</taxon>
        <taxon>Spirochaetales</taxon>
        <taxon>Treponemataceae</taxon>
        <taxon>Treponema</taxon>
    </lineage>
</organism>
<dbReference type="CDD" id="cd01887">
    <property type="entry name" value="IF2_eIF5B"/>
    <property type="match status" value="1"/>
</dbReference>
<evidence type="ECO:0000256" key="9">
    <source>
        <dbReference type="RuleBase" id="RU000644"/>
    </source>
</evidence>
<dbReference type="InterPro" id="IPR053905">
    <property type="entry name" value="EF-G-like_DII"/>
</dbReference>
<name>A0A1T4NVA3_9SPIR</name>
<keyword evidence="10" id="KW-0175">Coiled coil</keyword>
<evidence type="ECO:0000256" key="3">
    <source>
        <dbReference type="ARBA" id="ARBA00022540"/>
    </source>
</evidence>
<dbReference type="InterPro" id="IPR005225">
    <property type="entry name" value="Small_GTP-bd"/>
</dbReference>
<dbReference type="InterPro" id="IPR000178">
    <property type="entry name" value="TF_IF2_bacterial-like"/>
</dbReference>
<dbReference type="SUPFAM" id="SSF52540">
    <property type="entry name" value="P-loop containing nucleoside triphosphate hydrolases"/>
    <property type="match status" value="1"/>
</dbReference>
<feature type="region of interest" description="G-domain" evidence="8">
    <location>
        <begin position="376"/>
        <end position="524"/>
    </location>
</feature>
<keyword evidence="8" id="KW-0963">Cytoplasm</keyword>
<feature type="compositionally biased region" description="Basic residues" evidence="11">
    <location>
        <begin position="252"/>
        <end position="261"/>
    </location>
</feature>
<feature type="region of interest" description="Disordered" evidence="11">
    <location>
        <begin position="1"/>
        <end position="262"/>
    </location>
</feature>
<dbReference type="Pfam" id="PF22042">
    <property type="entry name" value="EF-G_D2"/>
    <property type="match status" value="1"/>
</dbReference>
<evidence type="ECO:0000256" key="1">
    <source>
        <dbReference type="ARBA" id="ARBA00007733"/>
    </source>
</evidence>
<evidence type="ECO:0000256" key="7">
    <source>
        <dbReference type="ARBA" id="ARBA00025162"/>
    </source>
</evidence>
<dbReference type="SUPFAM" id="SSF50447">
    <property type="entry name" value="Translation proteins"/>
    <property type="match status" value="2"/>
</dbReference>
<dbReference type="CDD" id="cd03692">
    <property type="entry name" value="mtIF2_IVc"/>
    <property type="match status" value="1"/>
</dbReference>
<feature type="binding site" evidence="8">
    <location>
        <begin position="382"/>
        <end position="389"/>
    </location>
    <ligand>
        <name>GTP</name>
        <dbReference type="ChEBI" id="CHEBI:37565"/>
    </ligand>
</feature>
<evidence type="ECO:0000256" key="10">
    <source>
        <dbReference type="SAM" id="Coils"/>
    </source>
</evidence>
<dbReference type="FunFam" id="3.40.50.10050:FF:000001">
    <property type="entry name" value="Translation initiation factor IF-2"/>
    <property type="match status" value="1"/>
</dbReference>
<evidence type="ECO:0000256" key="8">
    <source>
        <dbReference type="HAMAP-Rule" id="MF_00100"/>
    </source>
</evidence>
<comment type="similarity">
    <text evidence="1 8 9">Belongs to the TRAFAC class translation factor GTPase superfamily. Classic translation factor GTPase family. IF-2 subfamily.</text>
</comment>
<dbReference type="InterPro" id="IPR044145">
    <property type="entry name" value="IF2_II"/>
</dbReference>
<keyword evidence="3 8" id="KW-0396">Initiation factor</keyword>
<dbReference type="InterPro" id="IPR027417">
    <property type="entry name" value="P-loop_NTPase"/>
</dbReference>
<dbReference type="Gene3D" id="3.40.50.10050">
    <property type="entry name" value="Translation initiation factor IF- 2, domain 3"/>
    <property type="match status" value="1"/>
</dbReference>
<feature type="compositionally biased region" description="Gly residues" evidence="11">
    <location>
        <begin position="207"/>
        <end position="239"/>
    </location>
</feature>
<feature type="coiled-coil region" evidence="10">
    <location>
        <begin position="879"/>
        <end position="917"/>
    </location>
</feature>
<dbReference type="Gene3D" id="3.40.50.300">
    <property type="entry name" value="P-loop containing nucleotide triphosphate hydrolases"/>
    <property type="match status" value="1"/>
</dbReference>
<feature type="compositionally biased region" description="Gly residues" evidence="11">
    <location>
        <begin position="123"/>
        <end position="143"/>
    </location>
</feature>
<dbReference type="GO" id="GO:0005829">
    <property type="term" value="C:cytosol"/>
    <property type="evidence" value="ECO:0007669"/>
    <property type="project" value="TreeGrafter"/>
</dbReference>
<dbReference type="InterPro" id="IPR009000">
    <property type="entry name" value="Transl_B-barrel_sf"/>
</dbReference>
<sequence>MAEETEKKPGFVLNKKKTEPAENKATAAVSANSSTPEKKKIVVVKRKAPAQAQESAVENGENKKRPVPVVKKSPAPAAAPSAPRSQQQRPAGQTRTTFEIGSARPNVKAGNLSTPNRQRNGGYNRGQNGGYGNREGGYNGGYGNRNYNNNGQRSGGFSGAQARENYQNRDRNGQSGGFNRQGGFNRGPNGQGGGFNRQGGFNRGPNGQDGGFNRGPNQGGRPGFGSRPGFGGGRPGFGGAPVASAIPEQKGPGKKAFKGKKQVYNNRKDKEELFDEEELYKKKTVTPASVVPKSIDIMESVSISDLAKKMNLKASEIIGKLMSMGMMVTINQSIDSDTATLLAAEYGCDVHLVSLYDETVIESDKGEEGNELPRPPIVTVMGHVDHGKTKTLDAIRKTNVAAGEAGGITQKIGAYQVKTEKGVITFLDTPGHEAFTMMRARGAQITDVCVLVVAADDGVMPQTLEALSHAKDAKVPIIVAVNKIDKPDANPDRVMTQLSEQGLTPEEWGGDTQYVKISALKGEGISELLDAILLQAEMLELKTHWDTRAEGKVIESHVDQGRGVIADVMVQSGTLKVGDPFVAGIYSGKVRAMFNDRGEKVKEATPSMPVEVLGLDEMPNAGDPFQVTETERDARDISNKRQELKRFEAAKAVKKVTLDNLVSTIEASEVKELKVIIKADLQGSAEALKQSLEKLSTQEIRLNVIHSSAGAINESDVTLAAADENAIIIGFNVRPTAKAKMLADEEKVEIRKYNVIYKCVEEIQQAMEGMLRPDTIEQNIGMVEVRNTFRVPKVGVIAGCSVTEGLVKKSATVNLIRDGIVKWTGKISSLKRYKDDAKEVKAGFECGIGLENWQDIQVGDQLEIIEYVEVARKLGESLVDEKAEAEAKAKERIAAAKAEAEAAAAQVAAEEAEAKAKGKAKKAAKEKLNSSFVPKGDAE</sequence>
<evidence type="ECO:0000313" key="14">
    <source>
        <dbReference type="Proteomes" id="UP000190395"/>
    </source>
</evidence>
<dbReference type="InterPro" id="IPR006847">
    <property type="entry name" value="IF2_N"/>
</dbReference>
<keyword evidence="4 8" id="KW-0547">Nucleotide-binding</keyword>
<keyword evidence="14" id="KW-1185">Reference proteome</keyword>
<comment type="function">
    <text evidence="7 8 9">One of the essential components for the initiation of protein synthesis. Protects formylmethionyl-tRNA from spontaneous hydrolysis and promotes its binding to the 30S ribosomal subunits. Also involved in the hydrolysis of GTP during the formation of the 70S ribosomal complex.</text>
</comment>
<gene>
    <name evidence="8" type="primary">infB</name>
    <name evidence="13" type="ORF">SAMN02745152_01338</name>
</gene>
<dbReference type="InterPro" id="IPR015760">
    <property type="entry name" value="TIF_IF2"/>
</dbReference>
<dbReference type="InterPro" id="IPR036925">
    <property type="entry name" value="TIF_IF2_dom3_sf"/>
</dbReference>
<evidence type="ECO:0000256" key="4">
    <source>
        <dbReference type="ARBA" id="ARBA00022741"/>
    </source>
</evidence>
<keyword evidence="6 8" id="KW-0342">GTP-binding</keyword>
<dbReference type="Proteomes" id="UP000190395">
    <property type="component" value="Unassembled WGS sequence"/>
</dbReference>
<keyword evidence="5 8" id="KW-0648">Protein biosynthesis</keyword>
<dbReference type="PROSITE" id="PS51722">
    <property type="entry name" value="G_TR_2"/>
    <property type="match status" value="1"/>
</dbReference>
<evidence type="ECO:0000313" key="13">
    <source>
        <dbReference type="EMBL" id="SJZ82992.1"/>
    </source>
</evidence>
<dbReference type="GeneID" id="303367575"/>
<evidence type="ECO:0000256" key="5">
    <source>
        <dbReference type="ARBA" id="ARBA00022917"/>
    </source>
</evidence>
<dbReference type="PANTHER" id="PTHR43381">
    <property type="entry name" value="TRANSLATION INITIATION FACTOR IF-2-RELATED"/>
    <property type="match status" value="1"/>
</dbReference>
<dbReference type="Pfam" id="PF11987">
    <property type="entry name" value="IF-2"/>
    <property type="match status" value="1"/>
</dbReference>
<reference evidence="13 14" key="1">
    <citation type="submission" date="2017-02" db="EMBL/GenBank/DDBJ databases">
        <authorList>
            <person name="Peterson S.W."/>
        </authorList>
    </citation>
    <scope>NUCLEOTIDE SEQUENCE [LARGE SCALE GENOMIC DNA]</scope>
    <source>
        <strain evidence="13 14">ATCC BAA-909</strain>
    </source>
</reference>
<evidence type="ECO:0000256" key="6">
    <source>
        <dbReference type="ARBA" id="ARBA00023134"/>
    </source>
</evidence>
<dbReference type="EMBL" id="FUXC01000007">
    <property type="protein sequence ID" value="SJZ82992.1"/>
    <property type="molecule type" value="Genomic_DNA"/>
</dbReference>
<feature type="domain" description="Tr-type G" evidence="12">
    <location>
        <begin position="373"/>
        <end position="542"/>
    </location>
</feature>
<feature type="compositionally biased region" description="Low complexity" evidence="11">
    <location>
        <begin position="67"/>
        <end position="91"/>
    </location>
</feature>
<evidence type="ECO:0000259" key="12">
    <source>
        <dbReference type="PROSITE" id="PS51722"/>
    </source>
</evidence>
<comment type="subcellular location">
    <subcellularLocation>
        <location evidence="8">Cytoplasm</location>
    </subcellularLocation>
</comment>
<dbReference type="Pfam" id="PF00009">
    <property type="entry name" value="GTP_EFTU"/>
    <property type="match status" value="1"/>
</dbReference>
<dbReference type="NCBIfam" id="TIGR00487">
    <property type="entry name" value="IF-2"/>
    <property type="match status" value="1"/>
</dbReference>
<evidence type="ECO:0000256" key="11">
    <source>
        <dbReference type="SAM" id="MobiDB-lite"/>
    </source>
</evidence>
<dbReference type="Pfam" id="PF04760">
    <property type="entry name" value="IF2_N"/>
    <property type="match status" value="1"/>
</dbReference>
<dbReference type="Gene3D" id="2.40.30.10">
    <property type="entry name" value="Translation factors"/>
    <property type="match status" value="2"/>
</dbReference>
<dbReference type="InterPro" id="IPR000795">
    <property type="entry name" value="T_Tr_GTP-bd_dom"/>
</dbReference>
<accession>A0A1T4NVA3</accession>
<dbReference type="GO" id="GO:0005525">
    <property type="term" value="F:GTP binding"/>
    <property type="evidence" value="ECO:0007669"/>
    <property type="project" value="UniProtKB-KW"/>
</dbReference>
<feature type="region of interest" description="Disordered" evidence="11">
    <location>
        <begin position="918"/>
        <end position="939"/>
    </location>
</feature>
<dbReference type="GO" id="GO:0003743">
    <property type="term" value="F:translation initiation factor activity"/>
    <property type="evidence" value="ECO:0007669"/>
    <property type="project" value="UniProtKB-UniRule"/>
</dbReference>
<dbReference type="FunFam" id="3.40.50.300:FF:000019">
    <property type="entry name" value="Translation initiation factor IF-2"/>
    <property type="match status" value="1"/>
</dbReference>
<evidence type="ECO:0000256" key="2">
    <source>
        <dbReference type="ARBA" id="ARBA00020675"/>
    </source>
</evidence>
<dbReference type="NCBIfam" id="TIGR00231">
    <property type="entry name" value="small_GTP"/>
    <property type="match status" value="1"/>
</dbReference>
<dbReference type="FunFam" id="2.40.30.10:FF:000008">
    <property type="entry name" value="Translation initiation factor IF-2"/>
    <property type="match status" value="1"/>
</dbReference>
<dbReference type="AlphaFoldDB" id="A0A1T4NVA3"/>
<protein>
    <recommendedName>
        <fullName evidence="2 8">Translation initiation factor IF-2</fullName>
    </recommendedName>
</protein>
<dbReference type="HAMAP" id="MF_00100_B">
    <property type="entry name" value="IF_2_B"/>
    <property type="match status" value="1"/>
</dbReference>
<dbReference type="GO" id="GO:0003924">
    <property type="term" value="F:GTPase activity"/>
    <property type="evidence" value="ECO:0007669"/>
    <property type="project" value="UniProtKB-UniRule"/>
</dbReference>
<dbReference type="CDD" id="cd03702">
    <property type="entry name" value="IF2_mtIF2_II"/>
    <property type="match status" value="1"/>
</dbReference>
<dbReference type="InterPro" id="IPR023115">
    <property type="entry name" value="TIF_IF2_dom3"/>
</dbReference>
<proteinExistence type="inferred from homology"/>
<feature type="binding site" evidence="8">
    <location>
        <begin position="428"/>
        <end position="432"/>
    </location>
    <ligand>
        <name>GTP</name>
        <dbReference type="ChEBI" id="CHEBI:37565"/>
    </ligand>
</feature>
<dbReference type="FunFam" id="2.40.30.10:FF:000054">
    <property type="entry name" value="Translation initiation factor IF-2"/>
    <property type="match status" value="1"/>
</dbReference>
<dbReference type="PROSITE" id="PS01176">
    <property type="entry name" value="IF2"/>
    <property type="match status" value="1"/>
</dbReference>
<dbReference type="STRING" id="225004.SAMN02745152_01338"/>
<dbReference type="OrthoDB" id="9811804at2"/>
<dbReference type="RefSeq" id="WP_078931082.1">
    <property type="nucleotide sequence ID" value="NZ_FUXC01000007.1"/>
</dbReference>
<dbReference type="SUPFAM" id="SSF52156">
    <property type="entry name" value="Initiation factor IF2/eIF5b, domain 3"/>
    <property type="match status" value="1"/>
</dbReference>